<dbReference type="eggNOG" id="COG0410">
    <property type="taxonomic scope" value="Bacteria"/>
</dbReference>
<dbReference type="InterPro" id="IPR027417">
    <property type="entry name" value="P-loop_NTPase"/>
</dbReference>
<keyword evidence="3" id="KW-0067">ATP-binding</keyword>
<keyword evidence="7" id="KW-1185">Reference proteome</keyword>
<protein>
    <submittedName>
        <fullName evidence="6">Amidase</fullName>
    </submittedName>
</protein>
<evidence type="ECO:0000259" key="5">
    <source>
        <dbReference type="PROSITE" id="PS50893"/>
    </source>
</evidence>
<feature type="domain" description="ABC transporter" evidence="5">
    <location>
        <begin position="12"/>
        <end position="244"/>
    </location>
</feature>
<dbReference type="EMBL" id="CP000542">
    <property type="protein sequence ID" value="ABM56143.1"/>
    <property type="molecule type" value="Genomic_DNA"/>
</dbReference>
<organism evidence="6 7">
    <name type="scientific">Verminephrobacter eiseniae (strain EF01-2)</name>
    <dbReference type="NCBI Taxonomy" id="391735"/>
    <lineage>
        <taxon>Bacteria</taxon>
        <taxon>Pseudomonadati</taxon>
        <taxon>Pseudomonadota</taxon>
        <taxon>Betaproteobacteria</taxon>
        <taxon>Burkholderiales</taxon>
        <taxon>Comamonadaceae</taxon>
        <taxon>Verminephrobacter</taxon>
    </lineage>
</organism>
<evidence type="ECO:0000256" key="1">
    <source>
        <dbReference type="ARBA" id="ARBA00022475"/>
    </source>
</evidence>
<dbReference type="PROSITE" id="PS00571">
    <property type="entry name" value="AMIDASES"/>
    <property type="match status" value="1"/>
</dbReference>
<dbReference type="Gene3D" id="1.10.20.60">
    <property type="entry name" value="Glu-tRNAGln amidotransferase C subunit, N-terminal domain"/>
    <property type="match status" value="1"/>
</dbReference>
<sequence>MNAAAQKTAPALQVDGIEAGYGAMPVLRGLTLNVQHGEIVGVLGANGMGKSTLMKTLAGVLPLHAGAIRADGVLLNPLPIHARARLGLSYVQQGRGILGGLSARENLRMAWSPGLGESEDAALERVLGLFPRLQRLLERKGAALSGGEQQLLALARALVSQPWLLLLDEPTEGIQPNIISEMAHTLAQLRAQQGLTILLTEQNLDFVLDCADRILMLEKGAIVKSFGAAELKSSPALDGLMGWGAARSTRTPDISAPIEAPAAPPAQAPSQAPARAPITATTPVHKENTMALRRPNMEQLRTLTRSLHMNLSDAELAQYLEQMEASFQAYDRVDALPDFVPEVKYARTPGRRPSADENKLNAWYVKTDIRGAETGPLKGRQVVLKDNIALAGVPMMNGASTLEGYVPAFDATVAQRVLDAGGTIIGKAHCEYFCLSGGSHTNATGPVHNPWRMGTIAGGSSSGCGALVGSGEVSLAIGGDQGGSIRIPSAFSGCCGMKPTHGLVPYTGAMPIESTIDHLGPITGNVADNALLLEVLAGEDGLDPRQYSPKLAQYTDALSMGVEGLRIGILREGFGMPGETPGLGAKVRAAADQLARLGARVREVSVPMHLDGAAIWTPIALEGLQAQMMNGNGMGFNWRGLYDVGLMDRHAAWRTRADALSPSLKVSMFVGEWFIRNHGGRFNAKAQNLSRQLRATYDRSFDEVDLLLMPTLPMIARQIPKPGSPIAEIIARAFEMLANTASFDATGHPAMSLPCGLLDGLPVGVQLVGKHWDEFTIYRAAASLERAADWRTL</sequence>
<dbReference type="PANTHER" id="PTHR11895">
    <property type="entry name" value="TRANSAMIDASE"/>
    <property type="match status" value="1"/>
</dbReference>
<dbReference type="Pfam" id="PF00005">
    <property type="entry name" value="ABC_tran"/>
    <property type="match status" value="1"/>
</dbReference>
<dbReference type="AlphaFoldDB" id="A1WET6"/>
<dbReference type="InterPro" id="IPR003439">
    <property type="entry name" value="ABC_transporter-like_ATP-bd"/>
</dbReference>
<dbReference type="Gene3D" id="3.40.50.300">
    <property type="entry name" value="P-loop containing nucleotide triphosphate hydrolases"/>
    <property type="match status" value="1"/>
</dbReference>
<dbReference type="InterPro" id="IPR000120">
    <property type="entry name" value="Amidase"/>
</dbReference>
<dbReference type="CDD" id="cd03224">
    <property type="entry name" value="ABC_TM1139_LivF_branched"/>
    <property type="match status" value="1"/>
</dbReference>
<dbReference type="eggNOG" id="COG0154">
    <property type="taxonomic scope" value="Bacteria"/>
</dbReference>
<dbReference type="InterPro" id="IPR023631">
    <property type="entry name" value="Amidase_dom"/>
</dbReference>
<dbReference type="Gene3D" id="3.90.1300.10">
    <property type="entry name" value="Amidase signature (AS) domain"/>
    <property type="match status" value="1"/>
</dbReference>
<dbReference type="InterPro" id="IPR017871">
    <property type="entry name" value="ABC_transporter-like_CS"/>
</dbReference>
<name>A1WET6_VEREI</name>
<dbReference type="PROSITE" id="PS00211">
    <property type="entry name" value="ABC_TRANSPORTER_1"/>
    <property type="match status" value="1"/>
</dbReference>
<evidence type="ECO:0000313" key="6">
    <source>
        <dbReference type="EMBL" id="ABM56143.1"/>
    </source>
</evidence>
<dbReference type="SUPFAM" id="SSF75304">
    <property type="entry name" value="Amidase signature (AS) enzymes"/>
    <property type="match status" value="1"/>
</dbReference>
<dbReference type="InterPro" id="IPR020556">
    <property type="entry name" value="Amidase_CS"/>
</dbReference>
<reference evidence="7" key="1">
    <citation type="submission" date="2006-12" db="EMBL/GenBank/DDBJ databases">
        <title>Complete sequence of chromosome 1 of Verminephrobacter eiseniae EF01-2.</title>
        <authorList>
            <person name="Copeland A."/>
            <person name="Lucas S."/>
            <person name="Lapidus A."/>
            <person name="Barry K."/>
            <person name="Detter J.C."/>
            <person name="Glavina del Rio T."/>
            <person name="Dalin E."/>
            <person name="Tice H."/>
            <person name="Pitluck S."/>
            <person name="Chertkov O."/>
            <person name="Brettin T."/>
            <person name="Bruce D."/>
            <person name="Han C."/>
            <person name="Tapia R."/>
            <person name="Gilna P."/>
            <person name="Schmutz J."/>
            <person name="Larimer F."/>
            <person name="Land M."/>
            <person name="Hauser L."/>
            <person name="Kyrpides N."/>
            <person name="Kim E."/>
            <person name="Stahl D."/>
            <person name="Richardson P."/>
        </authorList>
    </citation>
    <scope>NUCLEOTIDE SEQUENCE [LARGE SCALE GENOMIC DNA]</scope>
    <source>
        <strain evidence="7">EF01-2</strain>
    </source>
</reference>
<dbReference type="GO" id="GO:0016887">
    <property type="term" value="F:ATP hydrolysis activity"/>
    <property type="evidence" value="ECO:0007669"/>
    <property type="project" value="InterPro"/>
</dbReference>
<evidence type="ECO:0000256" key="2">
    <source>
        <dbReference type="ARBA" id="ARBA00022741"/>
    </source>
</evidence>
<dbReference type="PROSITE" id="PS50893">
    <property type="entry name" value="ABC_TRANSPORTER_2"/>
    <property type="match status" value="1"/>
</dbReference>
<dbReference type="Pfam" id="PF01425">
    <property type="entry name" value="Amidase"/>
    <property type="match status" value="1"/>
</dbReference>
<keyword evidence="2" id="KW-0547">Nucleotide-binding</keyword>
<evidence type="ECO:0000256" key="4">
    <source>
        <dbReference type="SAM" id="MobiDB-lite"/>
    </source>
</evidence>
<evidence type="ECO:0000313" key="7">
    <source>
        <dbReference type="Proteomes" id="UP000000374"/>
    </source>
</evidence>
<dbReference type="GO" id="GO:0005524">
    <property type="term" value="F:ATP binding"/>
    <property type="evidence" value="ECO:0007669"/>
    <property type="project" value="UniProtKB-KW"/>
</dbReference>
<dbReference type="PANTHER" id="PTHR11895:SF170">
    <property type="entry name" value="AMIDASE"/>
    <property type="match status" value="1"/>
</dbReference>
<dbReference type="NCBIfam" id="NF005565">
    <property type="entry name" value="PRK07235.1"/>
    <property type="match status" value="1"/>
</dbReference>
<dbReference type="InterPro" id="IPR036928">
    <property type="entry name" value="AS_sf"/>
</dbReference>
<dbReference type="SUPFAM" id="SSF52540">
    <property type="entry name" value="P-loop containing nucleoside triphosphate hydrolases"/>
    <property type="match status" value="1"/>
</dbReference>
<dbReference type="Proteomes" id="UP000000374">
    <property type="component" value="Chromosome"/>
</dbReference>
<keyword evidence="1" id="KW-0472">Membrane</keyword>
<dbReference type="HOGENOM" id="CLU_019454_0_0_4"/>
<dbReference type="InterPro" id="IPR003593">
    <property type="entry name" value="AAA+_ATPase"/>
</dbReference>
<dbReference type="KEGG" id="vei:Veis_0353"/>
<feature type="region of interest" description="Disordered" evidence="4">
    <location>
        <begin position="255"/>
        <end position="275"/>
    </location>
</feature>
<accession>A1WET6</accession>
<dbReference type="SMART" id="SM00382">
    <property type="entry name" value="AAA"/>
    <property type="match status" value="1"/>
</dbReference>
<proteinExistence type="predicted"/>
<gene>
    <name evidence="6" type="ordered locus">Veis_0353</name>
</gene>
<evidence type="ECO:0000256" key="3">
    <source>
        <dbReference type="ARBA" id="ARBA00022840"/>
    </source>
</evidence>
<dbReference type="STRING" id="391735.Veis_0353"/>
<keyword evidence="1" id="KW-1003">Cell membrane</keyword>